<feature type="region of interest" description="Disordered" evidence="1">
    <location>
        <begin position="279"/>
        <end position="327"/>
    </location>
</feature>
<feature type="compositionally biased region" description="Low complexity" evidence="1">
    <location>
        <begin position="684"/>
        <end position="696"/>
    </location>
</feature>
<feature type="region of interest" description="Disordered" evidence="1">
    <location>
        <begin position="133"/>
        <end position="257"/>
    </location>
</feature>
<feature type="region of interest" description="Disordered" evidence="1">
    <location>
        <begin position="1"/>
        <end position="51"/>
    </location>
</feature>
<dbReference type="Proteomes" id="UP000789390">
    <property type="component" value="Unassembled WGS sequence"/>
</dbReference>
<name>A0A8J2RXB1_9CRUS</name>
<protein>
    <submittedName>
        <fullName evidence="2">Uncharacterized protein</fullName>
    </submittedName>
</protein>
<feature type="compositionally biased region" description="Low complexity" evidence="1">
    <location>
        <begin position="742"/>
        <end position="753"/>
    </location>
</feature>
<dbReference type="AlphaFoldDB" id="A0A8J2RXB1"/>
<feature type="compositionally biased region" description="Polar residues" evidence="1">
    <location>
        <begin position="227"/>
        <end position="240"/>
    </location>
</feature>
<sequence>MLSSKLKSWMESHLTRKKSSGSSSSSKKSTSGYHGGGGGGTTTSNGSYKELSPADRIAHPASSLVNLVPAVPLCSTSGRSNAGLVIRLQNDFREHQHSAAAAAAASASSPCHLRQQQHHPSWTRSPVMLAWNTKIPPPAPIQLSHKDPPLSSPPSSSSTIIQQSGEPSPTGSDWTSKSFADESGIGGSRTDNREGSLSSSSKANTTGSSIGTADFHHESSGRRMNAPSLSSPESAYSTGCSADGVSPSQDGIFDPNFNHPHQPLAALLLDPIWRRSTLEADASGSNSTSSTQSPRTRPAIRTNPWLPVRTSLTSAGSTTSDRASWMTDSTPEAVLSEMCPPPVKETDIVASSCDDDEEDDNDPVAAAMAACAANDELDQLCDSLQLLMDGDRLRVITTTTQPMKTTVAPLASYQPSPAPDRRRWDATAVDVDDQYTLLIRQTEEILLQLEKDELLLASRKNLNQAEENELSNAVSSATTTNSAHPVVKNNNNNNNSRPCSVSSASGLQQQPQRRRLRKTAASRRRCSSSSRNSAIMYSSSSSSTESSDCEYLDSSNNNRRMLLATTSASDWNASRRPRSVNRNHSLSSKGITPRFASRQNVRVLPHPPQQQQQQILPLPQPPPRDCWILSSQRTSCSPDDWTTEHDRPPSPAPLDPHCHWSSSGGGGHHPSVQLRNAERMTPTRSPSISSCSSNSRRNSRQFRDVRQQQQQRPRHHQSSSGPTSPSIHRLDWDDDVDYHHQTTTTTTNSSSSTGGPAGRRWRQSMTREQQRLESQIAFLRRQLKDVTDDYYDYDRGGGGRTPSSDSSSHSHRLLK</sequence>
<comment type="caution">
    <text evidence="2">The sequence shown here is derived from an EMBL/GenBank/DDBJ whole genome shotgun (WGS) entry which is preliminary data.</text>
</comment>
<reference evidence="2" key="1">
    <citation type="submission" date="2021-11" db="EMBL/GenBank/DDBJ databases">
        <authorList>
            <person name="Schell T."/>
        </authorList>
    </citation>
    <scope>NUCLEOTIDE SEQUENCE</scope>
    <source>
        <strain evidence="2">M5</strain>
    </source>
</reference>
<gene>
    <name evidence="2" type="ORF">DGAL_LOCUS13611</name>
</gene>
<feature type="compositionally biased region" description="Low complexity" evidence="1">
    <location>
        <begin position="471"/>
        <end position="495"/>
    </location>
</feature>
<keyword evidence="3" id="KW-1185">Reference proteome</keyword>
<feature type="compositionally biased region" description="Polar residues" evidence="1">
    <location>
        <begin position="159"/>
        <end position="178"/>
    </location>
</feature>
<feature type="compositionally biased region" description="Low complexity" evidence="1">
    <location>
        <begin position="283"/>
        <end position="296"/>
    </location>
</feature>
<feature type="region of interest" description="Disordered" evidence="1">
    <location>
        <begin position="467"/>
        <end position="552"/>
    </location>
</feature>
<feature type="compositionally biased region" description="Polar residues" evidence="1">
    <location>
        <begin position="310"/>
        <end position="327"/>
    </location>
</feature>
<feature type="region of interest" description="Disordered" evidence="1">
    <location>
        <begin position="568"/>
        <end position="769"/>
    </location>
</feature>
<evidence type="ECO:0000256" key="1">
    <source>
        <dbReference type="SAM" id="MobiDB-lite"/>
    </source>
</evidence>
<feature type="compositionally biased region" description="Low complexity" evidence="1">
    <location>
        <begin position="20"/>
        <end position="32"/>
    </location>
</feature>
<organism evidence="2 3">
    <name type="scientific">Daphnia galeata</name>
    <dbReference type="NCBI Taxonomy" id="27404"/>
    <lineage>
        <taxon>Eukaryota</taxon>
        <taxon>Metazoa</taxon>
        <taxon>Ecdysozoa</taxon>
        <taxon>Arthropoda</taxon>
        <taxon>Crustacea</taxon>
        <taxon>Branchiopoda</taxon>
        <taxon>Diplostraca</taxon>
        <taxon>Cladocera</taxon>
        <taxon>Anomopoda</taxon>
        <taxon>Daphniidae</taxon>
        <taxon>Daphnia</taxon>
    </lineage>
</organism>
<feature type="compositionally biased region" description="Basic residues" evidence="1">
    <location>
        <begin position="512"/>
        <end position="526"/>
    </location>
</feature>
<accession>A0A8J2RXB1</accession>
<feature type="region of interest" description="Disordered" evidence="1">
    <location>
        <begin position="793"/>
        <end position="815"/>
    </location>
</feature>
<dbReference type="EMBL" id="CAKKLH010000299">
    <property type="protein sequence ID" value="CAH0110111.1"/>
    <property type="molecule type" value="Genomic_DNA"/>
</dbReference>
<feature type="compositionally biased region" description="Low complexity" evidence="1">
    <location>
        <begin position="195"/>
        <end position="209"/>
    </location>
</feature>
<feature type="compositionally biased region" description="Polar residues" evidence="1">
    <location>
        <begin position="496"/>
        <end position="506"/>
    </location>
</feature>
<evidence type="ECO:0000313" key="3">
    <source>
        <dbReference type="Proteomes" id="UP000789390"/>
    </source>
</evidence>
<feature type="compositionally biased region" description="Low complexity" evidence="1">
    <location>
        <begin position="527"/>
        <end position="546"/>
    </location>
</feature>
<feature type="region of interest" description="Disordered" evidence="1">
    <location>
        <begin position="97"/>
        <end position="121"/>
    </location>
</feature>
<proteinExistence type="predicted"/>
<evidence type="ECO:0000313" key="2">
    <source>
        <dbReference type="EMBL" id="CAH0110111.1"/>
    </source>
</evidence>
<dbReference type="OrthoDB" id="6367309at2759"/>
<feature type="compositionally biased region" description="Low complexity" evidence="1">
    <location>
        <begin position="98"/>
        <end position="109"/>
    </location>
</feature>